<evidence type="ECO:0000313" key="1">
    <source>
        <dbReference type="EMBL" id="GEP00023.1"/>
    </source>
</evidence>
<evidence type="ECO:0000313" key="2">
    <source>
        <dbReference type="Proteomes" id="UP000321258"/>
    </source>
</evidence>
<name>A0A512IQS3_9HYPH</name>
<protein>
    <submittedName>
        <fullName evidence="1">Uncharacterized protein</fullName>
    </submittedName>
</protein>
<sequence length="96" mass="10162">MPEPTRIELGDAAVTDVKTEMSKGDEAAWNAMMDQWRASLAAAAEGNGRMPAASGMLFVALQALRIEVGDQQLAAMLEAVATKVRSGEPLTMKVKG</sequence>
<dbReference type="AlphaFoldDB" id="A0A512IQS3"/>
<reference evidence="1 2" key="1">
    <citation type="submission" date="2019-07" db="EMBL/GenBank/DDBJ databases">
        <title>Whole genome shotgun sequence of Methylobacterium haplocladii NBRC 107714.</title>
        <authorList>
            <person name="Hosoyama A."/>
            <person name="Uohara A."/>
            <person name="Ohji S."/>
            <person name="Ichikawa N."/>
        </authorList>
    </citation>
    <scope>NUCLEOTIDE SEQUENCE [LARGE SCALE GENOMIC DNA]</scope>
    <source>
        <strain evidence="1 2">NBRC 107714</strain>
    </source>
</reference>
<comment type="caution">
    <text evidence="1">The sequence shown here is derived from an EMBL/GenBank/DDBJ whole genome shotgun (WGS) entry which is preliminary data.</text>
</comment>
<keyword evidence="2" id="KW-1185">Reference proteome</keyword>
<organism evidence="1 2">
    <name type="scientific">Methylobacterium haplocladii</name>
    <dbReference type="NCBI Taxonomy" id="1176176"/>
    <lineage>
        <taxon>Bacteria</taxon>
        <taxon>Pseudomonadati</taxon>
        <taxon>Pseudomonadota</taxon>
        <taxon>Alphaproteobacteria</taxon>
        <taxon>Hyphomicrobiales</taxon>
        <taxon>Methylobacteriaceae</taxon>
        <taxon>Methylobacterium</taxon>
    </lineage>
</organism>
<accession>A0A512IQS3</accession>
<dbReference type="EMBL" id="BJZT01000025">
    <property type="protein sequence ID" value="GEP00023.1"/>
    <property type="molecule type" value="Genomic_DNA"/>
</dbReference>
<proteinExistence type="predicted"/>
<gene>
    <name evidence="1" type="ORF">MHA02_24100</name>
</gene>
<dbReference type="Proteomes" id="UP000321258">
    <property type="component" value="Unassembled WGS sequence"/>
</dbReference>